<dbReference type="InterPro" id="IPR027417">
    <property type="entry name" value="P-loop_NTPase"/>
</dbReference>
<evidence type="ECO:0008006" key="3">
    <source>
        <dbReference type="Google" id="ProtNLM"/>
    </source>
</evidence>
<dbReference type="Pfam" id="PF03237">
    <property type="entry name" value="Terminase_6N"/>
    <property type="match status" value="1"/>
</dbReference>
<organism evidence="2">
    <name type="scientific">marine sediment metagenome</name>
    <dbReference type="NCBI Taxonomy" id="412755"/>
    <lineage>
        <taxon>unclassified sequences</taxon>
        <taxon>metagenomes</taxon>
        <taxon>ecological metagenomes</taxon>
    </lineage>
</organism>
<comment type="caution">
    <text evidence="2">The sequence shown here is derived from an EMBL/GenBank/DDBJ whole genome shotgun (WGS) entry which is preliminary data.</text>
</comment>
<proteinExistence type="predicted"/>
<protein>
    <recommendedName>
        <fullName evidence="3">Phage terminase large subunit N-terminal domain-containing protein</fullName>
    </recommendedName>
</protein>
<sequence>MSDLPTVAELAASKPHLTSIISVTDGNGDERVIYALQPKQLEAFNLTPMARKKGEKGPIYIGFGGAAGGGKSFLARVLATAVAFFWPGSSSLIYRETEGDVKKNHVGPFQMEVPQYFEGRKLWSYNGSEMCMTWFNASKTYFGYLKQDEDVKRAQGPAFDAFFFEESTFYTWFMVQWLTGNRLRSSVDGTTPFAFYPSNPGGRGMHWYKRLFIQRRYREGERAEDYAFVQSLLADNIELDIRDPSYKRKLDHLPEPHRSWQRDGNFAAGAGSALSQIDWKRHLVDPFDPPDHWLQFGSYDWGYRHPFSFGHYALSPDDALFKMETVTGVRLLPPQQIERIKSVVPVDALDYIVAGHDVKHKIKARGVEGPSIMEQFEDEDILLSLADIDRKQGLQQLRKMLEWTNTGPIVDGRPTAGDPQLRFFDTKNNRACLEQMENAAEDPHDAEDILKVNADDFGEGGDDMLEETRYAVMSCPVTPNAPSDDAPFDAWSREALRSEMGRSRKSKTIGSGRGSMPDAVT</sequence>
<dbReference type="Gene3D" id="3.30.420.280">
    <property type="match status" value="1"/>
</dbReference>
<feature type="region of interest" description="Disordered" evidence="1">
    <location>
        <begin position="478"/>
        <end position="521"/>
    </location>
</feature>
<evidence type="ECO:0000313" key="2">
    <source>
        <dbReference type="EMBL" id="KKL78626.1"/>
    </source>
</evidence>
<evidence type="ECO:0000256" key="1">
    <source>
        <dbReference type="SAM" id="MobiDB-lite"/>
    </source>
</evidence>
<feature type="compositionally biased region" description="Basic and acidic residues" evidence="1">
    <location>
        <begin position="491"/>
        <end position="502"/>
    </location>
</feature>
<accession>A0A0F9FJF2</accession>
<dbReference type="Gene3D" id="3.40.50.300">
    <property type="entry name" value="P-loop containing nucleotide triphosphate hydrolases"/>
    <property type="match status" value="1"/>
</dbReference>
<reference evidence="2" key="1">
    <citation type="journal article" date="2015" name="Nature">
        <title>Complex archaea that bridge the gap between prokaryotes and eukaryotes.</title>
        <authorList>
            <person name="Spang A."/>
            <person name="Saw J.H."/>
            <person name="Jorgensen S.L."/>
            <person name="Zaremba-Niedzwiedzka K."/>
            <person name="Martijn J."/>
            <person name="Lind A.E."/>
            <person name="van Eijk R."/>
            <person name="Schleper C."/>
            <person name="Guy L."/>
            <person name="Ettema T.J."/>
        </authorList>
    </citation>
    <scope>NUCLEOTIDE SEQUENCE</scope>
</reference>
<dbReference type="AlphaFoldDB" id="A0A0F9FJF2"/>
<dbReference type="EMBL" id="LAZR01023400">
    <property type="protein sequence ID" value="KKL78626.1"/>
    <property type="molecule type" value="Genomic_DNA"/>
</dbReference>
<gene>
    <name evidence="2" type="ORF">LCGC14_2022950</name>
</gene>
<name>A0A0F9FJF2_9ZZZZ</name>